<accession>G0W9J7</accession>
<dbReference type="InterPro" id="IPR050168">
    <property type="entry name" value="AAA_ATPase_domain"/>
</dbReference>
<evidence type="ECO:0000259" key="14">
    <source>
        <dbReference type="SMART" id="SM00382"/>
    </source>
</evidence>
<dbReference type="KEGG" id="ndi:NDAI_0D01440"/>
<evidence type="ECO:0000256" key="5">
    <source>
        <dbReference type="ARBA" id="ARBA00022741"/>
    </source>
</evidence>
<dbReference type="FunFam" id="3.40.50.300:FF:000149">
    <property type="entry name" value="Nuclear valosin-containing protein-like"/>
    <property type="match status" value="1"/>
</dbReference>
<evidence type="ECO:0000256" key="13">
    <source>
        <dbReference type="SAM" id="MobiDB-lite"/>
    </source>
</evidence>
<dbReference type="SUPFAM" id="SSF52540">
    <property type="entry name" value="P-loop containing nucleoside triphosphate hydrolases"/>
    <property type="match status" value="2"/>
</dbReference>
<gene>
    <name evidence="15" type="primary">NDAI0D01440</name>
    <name evidence="15" type="ordered locus">NDAI_0D01440</name>
</gene>
<dbReference type="InterPro" id="IPR029067">
    <property type="entry name" value="CDC48_domain_2-like_sf"/>
</dbReference>
<evidence type="ECO:0000256" key="9">
    <source>
        <dbReference type="ARBA" id="ARBA00023136"/>
    </source>
</evidence>
<evidence type="ECO:0000256" key="11">
    <source>
        <dbReference type="ARBA" id="ARBA00034532"/>
    </source>
</evidence>
<evidence type="ECO:0000256" key="2">
    <source>
        <dbReference type="ARBA" id="ARBA00006914"/>
    </source>
</evidence>
<reference evidence="15 16" key="1">
    <citation type="journal article" date="2011" name="Proc. Natl. Acad. Sci. U.S.A.">
        <title>Evolutionary erosion of yeast sex chromosomes by mating-type switching accidents.</title>
        <authorList>
            <person name="Gordon J.L."/>
            <person name="Armisen D."/>
            <person name="Proux-Wera E."/>
            <person name="Oheigeartaigh S.S."/>
            <person name="Byrne K.P."/>
            <person name="Wolfe K.H."/>
        </authorList>
    </citation>
    <scope>NUCLEOTIDE SEQUENCE [LARGE SCALE GENOMIC DNA]</scope>
    <source>
        <strain evidence="16">ATCC 10597 / BCRC 20456 / CBS 421 / NBRC 0211 / NRRL Y-12639</strain>
    </source>
</reference>
<dbReference type="OrthoDB" id="2187at2759"/>
<keyword evidence="5" id="KW-0547">Nucleotide-binding</keyword>
<protein>
    <recommendedName>
        <fullName evidence="11">Peroxisomal ATPase PEX1</fullName>
    </recommendedName>
    <alternativeName>
        <fullName evidence="10">Peroxin-1</fullName>
    </alternativeName>
</protein>
<keyword evidence="8" id="KW-0653">Protein transport</keyword>
<dbReference type="SUPFAM" id="SSF54585">
    <property type="entry name" value="Cdc48 domain 2-like"/>
    <property type="match status" value="1"/>
</dbReference>
<feature type="domain" description="AAA+ ATPase" evidence="14">
    <location>
        <begin position="760"/>
        <end position="896"/>
    </location>
</feature>
<evidence type="ECO:0000256" key="7">
    <source>
        <dbReference type="ARBA" id="ARBA00022840"/>
    </source>
</evidence>
<feature type="region of interest" description="Disordered" evidence="13">
    <location>
        <begin position="1005"/>
        <end position="1024"/>
    </location>
</feature>
<keyword evidence="16" id="KW-1185">Reference proteome</keyword>
<dbReference type="Pfam" id="PF17862">
    <property type="entry name" value="AAA_lid_3"/>
    <property type="match status" value="1"/>
</dbReference>
<comment type="similarity">
    <text evidence="2">Belongs to the AAA ATPase family.</text>
</comment>
<dbReference type="InterPro" id="IPR003959">
    <property type="entry name" value="ATPase_AAA_core"/>
</dbReference>
<dbReference type="CDD" id="cd19526">
    <property type="entry name" value="RecA-like_PEX1_r2"/>
    <property type="match status" value="1"/>
</dbReference>
<dbReference type="GO" id="GO:0043335">
    <property type="term" value="P:protein unfolding"/>
    <property type="evidence" value="ECO:0007669"/>
    <property type="project" value="EnsemblFungi"/>
</dbReference>
<dbReference type="Pfam" id="PF09262">
    <property type="entry name" value="PEX-1N"/>
    <property type="match status" value="1"/>
</dbReference>
<keyword evidence="3" id="KW-0813">Transport</keyword>
<sequence>MTSLQFVQLQIHCSPNIRGNFVRLPPAICDTLDLTNLPIQCFNVCLEPGSGRSDTDIQQKKIYLGWDGFTSQSSNSIEINNIVAKTYNLQEDEFIDIIIRKLDENQIIEEALIEPCTSDDWEIIENNVPFLQDQIIYQTRVMTLNSVIICYVGDIVAKFQVKKISPENLDVGKISAGTMIIVEPKENEIRNQQFKKQSMINNDGEHDIIIKQKILRSLQWNIQDDCALEDDIVVWIDQNDDKILDCKYAFVSVLHNKLEIMKTKEKQKKLDFHDDRNEKPMSFNKKIIVKIKRFEKRKHTIMKDHILLSDSLWSILSLTPQNGVKLKVQFVKNRTIVQKHTFMNEKRINIYPIFSSNLSAKPNPESIARNTKFLMERLKASTLGKRTIFWEYKLLIELNLSKGTSTFFDFSNEPITSNSWILLNENYKKVQPPPTFRKELTNLKVPKIVGMDNTIDEIVKYLTIPILPSPGIIVEGRQGSGKTSLLLNIWKTLSSSPYPYYVKYIDCETITDVFSFDNMKTMLNECISSLYWHYPSILILDNADYLFTESLTDEQQQGKINNNNSISSKLTANLINIVDNISNKRPEAIRVIFGVKDKKAINTLFFDKHFIGKTWTLLPPNREKRLLLLEHLFKLRNESMGEDFNMSLHTDLNLNDMSLEIEGYSILDIEKLIDKLFYEVQISSRNNNESSTDLLITNNAFIKCLKVFVPSSLQNVSLTKDTGVRWSDIGGLKNVKRLLLETLEWPTKYSPIFKRCPLRLRSGILLYGYPGCGKTLLASAIAQQCGLNFISVKGPEILNKYIGASEQNVRELFERAQSVQPCILFFDEFDSIAPKRGHDSTGVTDRVVNQLLTQMDGAEGLEGVYILAATSRPDLIDPALLRPGRLDKSVLCNIPNEEDRYDIMCSITGDETSNNELKLKNDTDLKAVVQATVGYSGADLQGLCYNAYLKAVHRYLSQESEPSQMKKRMNKNAGHINLIFNLINENVTLANKDILDEINGELQGRLSKEKGTDQESNSNPIKKSSPNVLITLADLLDACQETKPSISLSELRKLRDIYNKFQTDRDGALPTGETSDEIGSRLSLM</sequence>
<dbReference type="InterPro" id="IPR009010">
    <property type="entry name" value="Asp_de-COase-like_dom_sf"/>
</dbReference>
<dbReference type="Gene3D" id="3.40.50.300">
    <property type="entry name" value="P-loop containing nucleotide triphosphate hydrolases"/>
    <property type="match status" value="2"/>
</dbReference>
<dbReference type="InterPro" id="IPR015342">
    <property type="entry name" value="PEX1-N_C-lobe"/>
</dbReference>
<evidence type="ECO:0000256" key="4">
    <source>
        <dbReference type="ARBA" id="ARBA00022593"/>
    </source>
</evidence>
<dbReference type="GO" id="GO:0005829">
    <property type="term" value="C:cytosol"/>
    <property type="evidence" value="ECO:0007669"/>
    <property type="project" value="TreeGrafter"/>
</dbReference>
<dbReference type="STRING" id="1071378.G0W9J7"/>
<evidence type="ECO:0000256" key="10">
    <source>
        <dbReference type="ARBA" id="ARBA00032509"/>
    </source>
</evidence>
<dbReference type="Gene3D" id="3.10.330.10">
    <property type="match status" value="1"/>
</dbReference>
<dbReference type="InterPro" id="IPR003593">
    <property type="entry name" value="AAA+_ATPase"/>
</dbReference>
<keyword evidence="7" id="KW-0067">ATP-binding</keyword>
<dbReference type="GO" id="GO:0140318">
    <property type="term" value="F:protein transporter activity"/>
    <property type="evidence" value="ECO:0007669"/>
    <property type="project" value="EnsemblFungi"/>
</dbReference>
<keyword evidence="4" id="KW-0962">Peroxisome biogenesis</keyword>
<dbReference type="SUPFAM" id="SSF50692">
    <property type="entry name" value="ADC-like"/>
    <property type="match status" value="1"/>
</dbReference>
<dbReference type="InterPro" id="IPR041569">
    <property type="entry name" value="AAA_lid_3"/>
</dbReference>
<dbReference type="EMBL" id="HE580270">
    <property type="protein sequence ID" value="CCD24458.1"/>
    <property type="molecule type" value="Genomic_DNA"/>
</dbReference>
<proteinExistence type="inferred from homology"/>
<dbReference type="GO" id="GO:0005524">
    <property type="term" value="F:ATP binding"/>
    <property type="evidence" value="ECO:0007669"/>
    <property type="project" value="UniProtKB-KW"/>
</dbReference>
<dbReference type="eggNOG" id="KOG0735">
    <property type="taxonomic scope" value="Eukaryota"/>
</dbReference>
<feature type="region of interest" description="Disordered" evidence="13">
    <location>
        <begin position="1064"/>
        <end position="1085"/>
    </location>
</feature>
<feature type="domain" description="AAA+ ATPase" evidence="14">
    <location>
        <begin position="468"/>
        <end position="616"/>
    </location>
</feature>
<dbReference type="Proteomes" id="UP000000689">
    <property type="component" value="Chromosome 4"/>
</dbReference>
<dbReference type="AlphaFoldDB" id="G0W9J7"/>
<keyword evidence="9" id="KW-0472">Membrane</keyword>
<evidence type="ECO:0000313" key="16">
    <source>
        <dbReference type="Proteomes" id="UP000000689"/>
    </source>
</evidence>
<evidence type="ECO:0000313" key="15">
    <source>
        <dbReference type="EMBL" id="CCD24458.1"/>
    </source>
</evidence>
<evidence type="ECO:0000256" key="6">
    <source>
        <dbReference type="ARBA" id="ARBA00022801"/>
    </source>
</evidence>
<evidence type="ECO:0000256" key="1">
    <source>
        <dbReference type="ARBA" id="ARBA00004370"/>
    </source>
</evidence>
<dbReference type="OMA" id="LCYNAYL"/>
<dbReference type="PANTHER" id="PTHR23077">
    <property type="entry name" value="AAA-FAMILY ATPASE"/>
    <property type="match status" value="1"/>
</dbReference>
<evidence type="ECO:0000256" key="12">
    <source>
        <dbReference type="ARBA" id="ARBA00048778"/>
    </source>
</evidence>
<dbReference type="GeneID" id="11494962"/>
<dbReference type="Gene3D" id="1.10.8.60">
    <property type="match status" value="1"/>
</dbReference>
<comment type="catalytic activity">
    <reaction evidence="12">
        <text>ATP + H2O = ADP + phosphate + H(+)</text>
        <dbReference type="Rhea" id="RHEA:13065"/>
        <dbReference type="ChEBI" id="CHEBI:15377"/>
        <dbReference type="ChEBI" id="CHEBI:15378"/>
        <dbReference type="ChEBI" id="CHEBI:30616"/>
        <dbReference type="ChEBI" id="CHEBI:43474"/>
        <dbReference type="ChEBI" id="CHEBI:456216"/>
    </reaction>
    <physiologicalReaction direction="left-to-right" evidence="12">
        <dbReference type="Rhea" id="RHEA:13066"/>
    </physiologicalReaction>
</comment>
<name>G0W9J7_NAUDC</name>
<dbReference type="GO" id="GO:0016562">
    <property type="term" value="P:protein import into peroxisome matrix, receptor recycling"/>
    <property type="evidence" value="ECO:0007669"/>
    <property type="project" value="EnsemblFungi"/>
</dbReference>
<comment type="subcellular location">
    <subcellularLocation>
        <location evidence="1">Membrane</location>
    </subcellularLocation>
</comment>
<evidence type="ECO:0000256" key="8">
    <source>
        <dbReference type="ARBA" id="ARBA00022927"/>
    </source>
</evidence>
<dbReference type="PROSITE" id="PS00674">
    <property type="entry name" value="AAA"/>
    <property type="match status" value="1"/>
</dbReference>
<keyword evidence="6" id="KW-0378">Hydrolase</keyword>
<evidence type="ECO:0000256" key="3">
    <source>
        <dbReference type="ARBA" id="ARBA00022448"/>
    </source>
</evidence>
<dbReference type="RefSeq" id="XP_003669701.1">
    <property type="nucleotide sequence ID" value="XM_003669653.1"/>
</dbReference>
<dbReference type="GO" id="GO:0016887">
    <property type="term" value="F:ATP hydrolysis activity"/>
    <property type="evidence" value="ECO:0007669"/>
    <property type="project" value="EnsemblFungi"/>
</dbReference>
<dbReference type="GO" id="GO:0005778">
    <property type="term" value="C:peroxisomal membrane"/>
    <property type="evidence" value="ECO:0007669"/>
    <property type="project" value="EnsemblFungi"/>
</dbReference>
<dbReference type="InterPro" id="IPR027417">
    <property type="entry name" value="P-loop_NTPase"/>
</dbReference>
<dbReference type="Pfam" id="PF00004">
    <property type="entry name" value="AAA"/>
    <property type="match status" value="2"/>
</dbReference>
<dbReference type="SMART" id="SM00382">
    <property type="entry name" value="AAA"/>
    <property type="match status" value="2"/>
</dbReference>
<dbReference type="GO" id="GO:1904949">
    <property type="term" value="C:ATPase complex"/>
    <property type="evidence" value="ECO:0007669"/>
    <property type="project" value="EnsemblFungi"/>
</dbReference>
<dbReference type="HOGENOM" id="CLU_000688_1_1_1"/>
<organism evidence="15 16">
    <name type="scientific">Naumovozyma dairenensis (strain ATCC 10597 / BCRC 20456 / CBS 421 / NBRC 0211 / NRRL Y-12639)</name>
    <name type="common">Saccharomyces dairenensis</name>
    <dbReference type="NCBI Taxonomy" id="1071378"/>
    <lineage>
        <taxon>Eukaryota</taxon>
        <taxon>Fungi</taxon>
        <taxon>Dikarya</taxon>
        <taxon>Ascomycota</taxon>
        <taxon>Saccharomycotina</taxon>
        <taxon>Saccharomycetes</taxon>
        <taxon>Saccharomycetales</taxon>
        <taxon>Saccharomycetaceae</taxon>
        <taxon>Naumovozyma</taxon>
    </lineage>
</organism>
<dbReference type="InterPro" id="IPR003960">
    <property type="entry name" value="ATPase_AAA_CS"/>
</dbReference>
<dbReference type="PANTHER" id="PTHR23077:SF12">
    <property type="entry name" value="PEROXISOMAL ATPASE PEX1"/>
    <property type="match status" value="1"/>
</dbReference>